<proteinExistence type="predicted"/>
<keyword evidence="4" id="KW-1185">Reference proteome</keyword>
<dbReference type="Proteomes" id="UP000192775">
    <property type="component" value="Chromosome"/>
</dbReference>
<evidence type="ECO:0000256" key="1">
    <source>
        <dbReference type="SAM" id="MobiDB-lite"/>
    </source>
</evidence>
<dbReference type="KEGG" id="cphy:B5808_15830"/>
<feature type="transmembrane region" description="Helical" evidence="2">
    <location>
        <begin position="191"/>
        <end position="216"/>
    </location>
</feature>
<feature type="transmembrane region" description="Helical" evidence="2">
    <location>
        <begin position="64"/>
        <end position="89"/>
    </location>
</feature>
<accession>A0A1X9LMV9</accession>
<keyword evidence="2" id="KW-1133">Transmembrane helix</keyword>
<dbReference type="STRING" id="1619308.B5808_15830"/>
<dbReference type="EMBL" id="CP020715">
    <property type="protein sequence ID" value="ARJ06523.1"/>
    <property type="molecule type" value="Genomic_DNA"/>
</dbReference>
<feature type="transmembrane region" description="Helical" evidence="2">
    <location>
        <begin position="12"/>
        <end position="35"/>
    </location>
</feature>
<feature type="region of interest" description="Disordered" evidence="1">
    <location>
        <begin position="222"/>
        <end position="278"/>
    </location>
</feature>
<gene>
    <name evidence="3" type="ORF">B5808_15830</name>
</gene>
<organism evidence="3 4">
    <name type="scientific">Cnuibacter physcomitrellae</name>
    <dbReference type="NCBI Taxonomy" id="1619308"/>
    <lineage>
        <taxon>Bacteria</taxon>
        <taxon>Bacillati</taxon>
        <taxon>Actinomycetota</taxon>
        <taxon>Actinomycetes</taxon>
        <taxon>Micrococcales</taxon>
        <taxon>Microbacteriaceae</taxon>
        <taxon>Cnuibacter</taxon>
    </lineage>
</organism>
<evidence type="ECO:0000256" key="2">
    <source>
        <dbReference type="SAM" id="Phobius"/>
    </source>
</evidence>
<keyword evidence="2" id="KW-0472">Membrane</keyword>
<sequence>MTRQGDSAIRAAKRAATVLAGVLFALGVVCIVVIMASDEDAMAMNCDIDGCAASDPLLYTVLSATLRVCGPLVGAGALAVGGALVLATAMTAPAGVEARPTTGAGGTWSETPTPATPVPRAAAEVRTATATTTATADIEERSSGMRAIVALWVIAAVSTVGSAALVLWTSSPAVVTYTGASDRATQLFVQVAYSLMPFLMFAALVLVGMAIVATALRTRLRAAPSRADGRPTDPGRRAADDADDADGLDELLAPQPEPARPWRRGDDLTPFMRPDDRP</sequence>
<keyword evidence="2" id="KW-0812">Transmembrane</keyword>
<name>A0A1X9LMV9_9MICO</name>
<feature type="transmembrane region" description="Helical" evidence="2">
    <location>
        <begin position="149"/>
        <end position="171"/>
    </location>
</feature>
<dbReference type="RefSeq" id="WP_085020661.1">
    <property type="nucleotide sequence ID" value="NZ_BMHD01000001.1"/>
</dbReference>
<feature type="compositionally biased region" description="Basic and acidic residues" evidence="1">
    <location>
        <begin position="227"/>
        <end position="240"/>
    </location>
</feature>
<feature type="compositionally biased region" description="Basic and acidic residues" evidence="1">
    <location>
        <begin position="263"/>
        <end position="278"/>
    </location>
</feature>
<reference evidence="3 4" key="1">
    <citation type="submission" date="2017-04" db="EMBL/GenBank/DDBJ databases">
        <authorList>
            <person name="Afonso C.L."/>
            <person name="Miller P.J."/>
            <person name="Scott M.A."/>
            <person name="Spackman E."/>
            <person name="Goraichik I."/>
            <person name="Dimitrov K.M."/>
            <person name="Suarez D.L."/>
            <person name="Swayne D.E."/>
        </authorList>
    </citation>
    <scope>NUCLEOTIDE SEQUENCE [LARGE SCALE GENOMIC DNA]</scope>
    <source>
        <strain evidence="4">XA(T)</strain>
    </source>
</reference>
<evidence type="ECO:0000313" key="3">
    <source>
        <dbReference type="EMBL" id="ARJ06523.1"/>
    </source>
</evidence>
<dbReference type="AlphaFoldDB" id="A0A1X9LMV9"/>
<protein>
    <submittedName>
        <fullName evidence="3">Uncharacterized protein</fullName>
    </submittedName>
</protein>
<feature type="region of interest" description="Disordered" evidence="1">
    <location>
        <begin position="98"/>
        <end position="118"/>
    </location>
</feature>
<evidence type="ECO:0000313" key="4">
    <source>
        <dbReference type="Proteomes" id="UP000192775"/>
    </source>
</evidence>